<proteinExistence type="predicted"/>
<keyword evidence="1" id="KW-0175">Coiled coil</keyword>
<dbReference type="Proteomes" id="UP001642483">
    <property type="component" value="Unassembled WGS sequence"/>
</dbReference>
<sequence>MAVKLTFVNVTSNFQELVQYLQEICNRHEELDLGLKIATAWVKFEESKLRRFRSRKIKKGSRLVKKSKRFLFGVVTFQKPPRFHICKKSVSSLWNKLHRSRGPTRVISGNSVLFQSNVPQNISTEKLRLPLVSAFVKHSSNVERLPSDSNKSENGKHVIWSENDKSFSLVPLLRDAPSFVVEDNDILHRNFLCLPSSERYKLTEKQDFQQGMTPQYSPSSARGCHENNVQDLDTFDEGCYHNKQFRQCHQELVSPSKLVNNTRELLCEMKKYNDMKNLELPAKLQAAKAQVKVELQLVKKGFQLPKENVEFTSSQIYDCPAIKVRQQLITNVNSQINQLEREIEVSKQTSNGLEKMYSDKSSVRARKYTYHFRRS</sequence>
<evidence type="ECO:0000313" key="2">
    <source>
        <dbReference type="EMBL" id="CAK8685308.1"/>
    </source>
</evidence>
<reference evidence="2 3" key="1">
    <citation type="submission" date="2024-02" db="EMBL/GenBank/DDBJ databases">
        <authorList>
            <person name="Daric V."/>
            <person name="Darras S."/>
        </authorList>
    </citation>
    <scope>NUCLEOTIDE SEQUENCE [LARGE SCALE GENOMIC DNA]</scope>
</reference>
<comment type="caution">
    <text evidence="2">The sequence shown here is derived from an EMBL/GenBank/DDBJ whole genome shotgun (WGS) entry which is preliminary data.</text>
</comment>
<accession>A0ABP0G373</accession>
<gene>
    <name evidence="2" type="ORF">CVLEPA_LOCUS16445</name>
</gene>
<keyword evidence="3" id="KW-1185">Reference proteome</keyword>
<evidence type="ECO:0000313" key="3">
    <source>
        <dbReference type="Proteomes" id="UP001642483"/>
    </source>
</evidence>
<evidence type="ECO:0000256" key="1">
    <source>
        <dbReference type="SAM" id="Coils"/>
    </source>
</evidence>
<organism evidence="2 3">
    <name type="scientific">Clavelina lepadiformis</name>
    <name type="common">Light-bulb sea squirt</name>
    <name type="synonym">Ascidia lepadiformis</name>
    <dbReference type="NCBI Taxonomy" id="159417"/>
    <lineage>
        <taxon>Eukaryota</taxon>
        <taxon>Metazoa</taxon>
        <taxon>Chordata</taxon>
        <taxon>Tunicata</taxon>
        <taxon>Ascidiacea</taxon>
        <taxon>Aplousobranchia</taxon>
        <taxon>Clavelinidae</taxon>
        <taxon>Clavelina</taxon>
    </lineage>
</organism>
<dbReference type="EMBL" id="CAWYQH010000099">
    <property type="protein sequence ID" value="CAK8685308.1"/>
    <property type="molecule type" value="Genomic_DNA"/>
</dbReference>
<name>A0ABP0G373_CLALP</name>
<protein>
    <submittedName>
        <fullName evidence="2">Uncharacterized protein</fullName>
    </submittedName>
</protein>
<feature type="coiled-coil region" evidence="1">
    <location>
        <begin position="322"/>
        <end position="356"/>
    </location>
</feature>